<feature type="chain" id="PRO_5043761727" evidence="1">
    <location>
        <begin position="27"/>
        <end position="239"/>
    </location>
</feature>
<dbReference type="Gene3D" id="3.40.50.1110">
    <property type="entry name" value="SGNH hydrolase"/>
    <property type="match status" value="1"/>
</dbReference>
<feature type="signal peptide" evidence="1">
    <location>
        <begin position="1"/>
        <end position="26"/>
    </location>
</feature>
<proteinExistence type="predicted"/>
<dbReference type="RefSeq" id="WP_350016064.1">
    <property type="nucleotide sequence ID" value="NZ_CP157948.1"/>
</dbReference>
<dbReference type="CDD" id="cd00229">
    <property type="entry name" value="SGNH_hydrolase"/>
    <property type="match status" value="1"/>
</dbReference>
<dbReference type="InterPro" id="IPR036514">
    <property type="entry name" value="SGNH_hydro_sf"/>
</dbReference>
<dbReference type="GO" id="GO:0016788">
    <property type="term" value="F:hydrolase activity, acting on ester bonds"/>
    <property type="evidence" value="ECO:0007669"/>
    <property type="project" value="UniProtKB-ARBA"/>
</dbReference>
<evidence type="ECO:0000256" key="1">
    <source>
        <dbReference type="SAM" id="SignalP"/>
    </source>
</evidence>
<feature type="domain" description="SGNH hydrolase-type esterase" evidence="2">
    <location>
        <begin position="41"/>
        <end position="221"/>
    </location>
</feature>
<dbReference type="Pfam" id="PF13472">
    <property type="entry name" value="Lipase_GDSL_2"/>
    <property type="match status" value="1"/>
</dbReference>
<evidence type="ECO:0000313" key="3">
    <source>
        <dbReference type="EMBL" id="XBS89653.1"/>
    </source>
</evidence>
<sequence>MRIAFIGWLGALAWCGLLADASAATAGVAVPAQQTVRIAMYGDSTMLGTTRESGAYTVTPRNAVSQLGAMLKAAGYKVELSNHGMNMIITDDLLDGTHGVPRAWIAEMKSSRADIVVINTGLNDAALARTGWDDIAHVKTRWTQLVKMAIARGKTVFVETPNPCADGTTDAIVARIADAQAAIVKENPGTHLIDQYHEIRRGMPTWAAHLPDGIHPDDTLYTFKAAVEARALIPVLPPL</sequence>
<dbReference type="InterPro" id="IPR013830">
    <property type="entry name" value="SGNH_hydro"/>
</dbReference>
<organism evidence="3">
    <name type="scientific">Rhodanobacter sp. IGA1.0</name>
    <dbReference type="NCBI Taxonomy" id="3158582"/>
    <lineage>
        <taxon>Bacteria</taxon>
        <taxon>Pseudomonadati</taxon>
        <taxon>Pseudomonadota</taxon>
        <taxon>Gammaproteobacteria</taxon>
        <taxon>Lysobacterales</taxon>
        <taxon>Rhodanobacteraceae</taxon>
        <taxon>Rhodanobacter</taxon>
    </lineage>
</organism>
<keyword evidence="1" id="KW-0732">Signal</keyword>
<keyword evidence="3" id="KW-0378">Hydrolase</keyword>
<evidence type="ECO:0000259" key="2">
    <source>
        <dbReference type="Pfam" id="PF13472"/>
    </source>
</evidence>
<protein>
    <submittedName>
        <fullName evidence="3">SGNH/GDSL hydrolase family protein</fullName>
    </submittedName>
</protein>
<dbReference type="SUPFAM" id="SSF52266">
    <property type="entry name" value="SGNH hydrolase"/>
    <property type="match status" value="1"/>
</dbReference>
<dbReference type="EMBL" id="CP157948">
    <property type="protein sequence ID" value="XBS89653.1"/>
    <property type="molecule type" value="Genomic_DNA"/>
</dbReference>
<name>A0AAU7QK06_9GAMM</name>
<gene>
    <name evidence="3" type="ORF">ABNK63_14810</name>
</gene>
<accession>A0AAU7QK06</accession>
<reference evidence="3" key="1">
    <citation type="submission" date="2024-06" db="EMBL/GenBank/DDBJ databases">
        <authorList>
            <person name="Sun Y."/>
        </authorList>
    </citation>
    <scope>NUCLEOTIDE SEQUENCE</scope>
    <source>
        <strain evidence="3">IGA1.0</strain>
    </source>
</reference>
<dbReference type="AlphaFoldDB" id="A0AAU7QK06"/>